<feature type="region of interest" description="Disordered" evidence="12">
    <location>
        <begin position="1"/>
        <end position="67"/>
    </location>
</feature>
<evidence type="ECO:0000256" key="10">
    <source>
        <dbReference type="ARBA" id="ARBA00033155"/>
    </source>
</evidence>
<dbReference type="InterPro" id="IPR002312">
    <property type="entry name" value="Asp/Asn-tRNA-synth_IIb"/>
</dbReference>
<keyword evidence="15" id="KW-1185">Reference proteome</keyword>
<protein>
    <recommendedName>
        <fullName evidence="3">aspartate--tRNA ligase</fullName>
        <ecNumber evidence="3">6.1.1.12</ecNumber>
    </recommendedName>
    <alternativeName>
        <fullName evidence="10">Aspartyl-tRNA synthetase</fullName>
    </alternativeName>
</protein>
<comment type="subcellular location">
    <subcellularLocation>
        <location evidence="1">Cytoplasm</location>
    </subcellularLocation>
</comment>
<dbReference type="InterPro" id="IPR004365">
    <property type="entry name" value="NA-bd_OB_tRNA"/>
</dbReference>
<evidence type="ECO:0000313" key="15">
    <source>
        <dbReference type="Proteomes" id="UP001595075"/>
    </source>
</evidence>
<evidence type="ECO:0000256" key="1">
    <source>
        <dbReference type="ARBA" id="ARBA00004496"/>
    </source>
</evidence>
<evidence type="ECO:0000256" key="8">
    <source>
        <dbReference type="ARBA" id="ARBA00022917"/>
    </source>
</evidence>
<reference evidence="14 15" key="1">
    <citation type="journal article" date="2024" name="Commun. Biol.">
        <title>Comparative genomic analysis of thermophilic fungi reveals convergent evolutionary adaptations and gene losses.</title>
        <authorList>
            <person name="Steindorff A.S."/>
            <person name="Aguilar-Pontes M.V."/>
            <person name="Robinson A.J."/>
            <person name="Andreopoulos B."/>
            <person name="LaButti K."/>
            <person name="Kuo A."/>
            <person name="Mondo S."/>
            <person name="Riley R."/>
            <person name="Otillar R."/>
            <person name="Haridas S."/>
            <person name="Lipzen A."/>
            <person name="Grimwood J."/>
            <person name="Schmutz J."/>
            <person name="Clum A."/>
            <person name="Reid I.D."/>
            <person name="Moisan M.C."/>
            <person name="Butler G."/>
            <person name="Nguyen T.T.M."/>
            <person name="Dewar K."/>
            <person name="Conant G."/>
            <person name="Drula E."/>
            <person name="Henrissat B."/>
            <person name="Hansel C."/>
            <person name="Singer S."/>
            <person name="Hutchinson M.I."/>
            <person name="de Vries R.P."/>
            <person name="Natvig D.O."/>
            <person name="Powell A.J."/>
            <person name="Tsang A."/>
            <person name="Grigoriev I.V."/>
        </authorList>
    </citation>
    <scope>NUCLEOTIDE SEQUENCE [LARGE SCALE GENOMIC DNA]</scope>
    <source>
        <strain evidence="14 15">CBS 494.80</strain>
    </source>
</reference>
<evidence type="ECO:0000256" key="11">
    <source>
        <dbReference type="ARBA" id="ARBA00047904"/>
    </source>
</evidence>
<evidence type="ECO:0000256" key="5">
    <source>
        <dbReference type="ARBA" id="ARBA00022598"/>
    </source>
</evidence>
<dbReference type="PRINTS" id="PR01042">
    <property type="entry name" value="TRNASYNTHASP"/>
</dbReference>
<evidence type="ECO:0000256" key="3">
    <source>
        <dbReference type="ARBA" id="ARBA00012841"/>
    </source>
</evidence>
<dbReference type="SUPFAM" id="SSF50249">
    <property type="entry name" value="Nucleic acid-binding proteins"/>
    <property type="match status" value="1"/>
</dbReference>
<keyword evidence="8" id="KW-0648">Protein biosynthesis</keyword>
<comment type="similarity">
    <text evidence="2">Belongs to the class-II aminoacyl-tRNA synthetase family. Type 2 subfamily.</text>
</comment>
<dbReference type="InterPro" id="IPR006195">
    <property type="entry name" value="aa-tRNA-synth_II"/>
</dbReference>
<dbReference type="EMBL" id="JAZHXI010000012">
    <property type="protein sequence ID" value="KAL2065795.1"/>
    <property type="molecule type" value="Genomic_DNA"/>
</dbReference>
<evidence type="ECO:0000256" key="6">
    <source>
        <dbReference type="ARBA" id="ARBA00022741"/>
    </source>
</evidence>
<dbReference type="InterPro" id="IPR045864">
    <property type="entry name" value="aa-tRNA-synth_II/BPL/LPL"/>
</dbReference>
<dbReference type="InterPro" id="IPR012340">
    <property type="entry name" value="NA-bd_OB-fold"/>
</dbReference>
<dbReference type="PROSITE" id="PS50862">
    <property type="entry name" value="AA_TRNA_LIGASE_II"/>
    <property type="match status" value="1"/>
</dbReference>
<feature type="compositionally biased region" description="Polar residues" evidence="12">
    <location>
        <begin position="20"/>
        <end position="30"/>
    </location>
</feature>
<evidence type="ECO:0000313" key="14">
    <source>
        <dbReference type="EMBL" id="KAL2065795.1"/>
    </source>
</evidence>
<feature type="domain" description="Aminoacyl-transfer RNA synthetases class-II family profile" evidence="13">
    <location>
        <begin position="272"/>
        <end position="584"/>
    </location>
</feature>
<gene>
    <name evidence="14" type="ORF">VTL71DRAFT_3465</name>
</gene>
<dbReference type="Pfam" id="PF01336">
    <property type="entry name" value="tRNA_anti-codon"/>
    <property type="match status" value="1"/>
</dbReference>
<dbReference type="HAMAP" id="MF_02075">
    <property type="entry name" value="Asp_tRNA_synth_type2"/>
    <property type="match status" value="1"/>
</dbReference>
<sequence>MADQAKDTTPAPTDPALQPSGASSSTQPQATPAEGGEGGAEVSKKGAKKAEAKAKKEAEKARKAAEREALAAQTASASAVDLAKDNYGQISHTTKLSAGIIHLRDLKEEHVGQTVKVRAWIQNARMQGAKMAFVELREEGSWTVQGVVSVSPEGEPVSKQMVKWIGGLKLESFVVVEATVQKPLEPVKSCRVSGYELHFTRVYLVAAAPEMLGLGLGPASRAVGRLDEEEVVEEKVEGLTINESTPLASLATHLNNPAMHKRAPVSQAIADIRIAVEDLFCEYLKQNRFKKFHPPSLIGAASEGGANVFRLPYFEKEAFLAQSPQFYKQFEIAGGRKRVYCVGPVFRAENSNTPRHMTEFIGLDLEMEIEEHYHEVLHMLENVFRYIFEGLSKDFREEIELVRTVYPSEEFLLPAPGKEVRLTFAEGQALLRSEGPPEFANVSDTEDMSTPQEKALGALVRKKFNTDFYVLDKFPIDARPFYAMPDPENPAVTNAYDFMMRGQEILSGGQRLHLPHELENTIRAKGLDPNQPGIKEYLDVFRSVGVPPHGGGGIGLDRVVAWYLNLPSVHLVCDYPRTPKRLSP</sequence>
<evidence type="ECO:0000259" key="13">
    <source>
        <dbReference type="PROSITE" id="PS50862"/>
    </source>
</evidence>
<proteinExistence type="inferred from homology"/>
<dbReference type="NCBIfam" id="TIGR00458">
    <property type="entry name" value="aspS_nondisc"/>
    <property type="match status" value="1"/>
</dbReference>
<keyword evidence="5" id="KW-0436">Ligase</keyword>
<name>A0ABR4C7A6_9HELO</name>
<evidence type="ECO:0000256" key="2">
    <source>
        <dbReference type="ARBA" id="ARBA00005312"/>
    </source>
</evidence>
<evidence type="ECO:0000256" key="12">
    <source>
        <dbReference type="SAM" id="MobiDB-lite"/>
    </source>
</evidence>
<dbReference type="EC" id="6.1.1.12" evidence="3"/>
<comment type="catalytic activity">
    <reaction evidence="11">
        <text>tRNA(Asp) + L-aspartate + ATP = L-aspartyl-tRNA(Asp) + AMP + diphosphate</text>
        <dbReference type="Rhea" id="RHEA:19649"/>
        <dbReference type="Rhea" id="RHEA-COMP:9660"/>
        <dbReference type="Rhea" id="RHEA-COMP:9678"/>
        <dbReference type="ChEBI" id="CHEBI:29991"/>
        <dbReference type="ChEBI" id="CHEBI:30616"/>
        <dbReference type="ChEBI" id="CHEBI:33019"/>
        <dbReference type="ChEBI" id="CHEBI:78442"/>
        <dbReference type="ChEBI" id="CHEBI:78516"/>
        <dbReference type="ChEBI" id="CHEBI:456215"/>
        <dbReference type="EC" id="6.1.1.12"/>
    </reaction>
</comment>
<keyword evidence="9" id="KW-0030">Aminoacyl-tRNA synthetase</keyword>
<keyword evidence="7" id="KW-0067">ATP-binding</keyword>
<dbReference type="CDD" id="cd04320">
    <property type="entry name" value="AspRS_cyto_N"/>
    <property type="match status" value="1"/>
</dbReference>
<dbReference type="Proteomes" id="UP001595075">
    <property type="component" value="Unassembled WGS sequence"/>
</dbReference>
<dbReference type="Gene3D" id="2.40.50.140">
    <property type="entry name" value="Nucleic acid-binding proteins"/>
    <property type="match status" value="1"/>
</dbReference>
<dbReference type="Pfam" id="PF00152">
    <property type="entry name" value="tRNA-synt_2"/>
    <property type="match status" value="1"/>
</dbReference>
<dbReference type="InterPro" id="IPR004523">
    <property type="entry name" value="Asp-tRNA_synthase_2"/>
</dbReference>
<accession>A0ABR4C7A6</accession>
<evidence type="ECO:0000256" key="4">
    <source>
        <dbReference type="ARBA" id="ARBA00022490"/>
    </source>
</evidence>
<dbReference type="PANTHER" id="PTHR43450">
    <property type="entry name" value="ASPARTYL-TRNA SYNTHETASE"/>
    <property type="match status" value="1"/>
</dbReference>
<comment type="caution">
    <text evidence="14">The sequence shown here is derived from an EMBL/GenBank/DDBJ whole genome shotgun (WGS) entry which is preliminary data.</text>
</comment>
<dbReference type="PANTHER" id="PTHR43450:SF1">
    <property type="entry name" value="ASPARTATE--TRNA LIGASE, CYTOPLASMIC"/>
    <property type="match status" value="1"/>
</dbReference>
<keyword evidence="6" id="KW-0547">Nucleotide-binding</keyword>
<evidence type="ECO:0000256" key="7">
    <source>
        <dbReference type="ARBA" id="ARBA00022840"/>
    </source>
</evidence>
<evidence type="ECO:0000256" key="9">
    <source>
        <dbReference type="ARBA" id="ARBA00023146"/>
    </source>
</evidence>
<organism evidence="14 15">
    <name type="scientific">Oculimacula yallundae</name>
    <dbReference type="NCBI Taxonomy" id="86028"/>
    <lineage>
        <taxon>Eukaryota</taxon>
        <taxon>Fungi</taxon>
        <taxon>Dikarya</taxon>
        <taxon>Ascomycota</taxon>
        <taxon>Pezizomycotina</taxon>
        <taxon>Leotiomycetes</taxon>
        <taxon>Helotiales</taxon>
        <taxon>Ploettnerulaceae</taxon>
        <taxon>Oculimacula</taxon>
    </lineage>
</organism>
<dbReference type="InterPro" id="IPR004364">
    <property type="entry name" value="Aa-tRNA-synt_II"/>
</dbReference>
<keyword evidence="4" id="KW-0963">Cytoplasm</keyword>
<dbReference type="Gene3D" id="3.30.930.10">
    <property type="entry name" value="Bira Bifunctional Protein, Domain 2"/>
    <property type="match status" value="1"/>
</dbReference>
<feature type="compositionally biased region" description="Basic and acidic residues" evidence="12">
    <location>
        <begin position="42"/>
        <end position="67"/>
    </location>
</feature>
<dbReference type="SUPFAM" id="SSF55681">
    <property type="entry name" value="Class II aaRS and biotin synthetases"/>
    <property type="match status" value="1"/>
</dbReference>